<dbReference type="Proteomes" id="UP000486351">
    <property type="component" value="Unassembled WGS sequence"/>
</dbReference>
<feature type="region of interest" description="Disordered" evidence="1">
    <location>
        <begin position="1"/>
        <end position="54"/>
    </location>
</feature>
<feature type="compositionally biased region" description="Basic and acidic residues" evidence="1">
    <location>
        <begin position="41"/>
        <end position="54"/>
    </location>
</feature>
<name>A0A6G0RXN7_9STRA</name>
<accession>A0A6G0RXN7</accession>
<dbReference type="EMBL" id="QXFY01000429">
    <property type="protein sequence ID" value="KAE9344635.1"/>
    <property type="molecule type" value="Genomic_DNA"/>
</dbReference>
<gene>
    <name evidence="2" type="ORF">PF008_g9135</name>
</gene>
<sequence length="76" mass="8017">MAMAMSRCRRLQIGRDGGSLTEGPHDLSSAGPAKPLVCHAGSDHHQHQHHGDELRQSALDAVESTVAGLPGVTQLK</sequence>
<reference evidence="2 3" key="1">
    <citation type="submission" date="2018-09" db="EMBL/GenBank/DDBJ databases">
        <title>Genomic investigation of the strawberry pathogen Phytophthora fragariae indicates pathogenicity is determined by transcriptional variation in three key races.</title>
        <authorList>
            <person name="Adams T.M."/>
            <person name="Armitage A.D."/>
            <person name="Sobczyk M.K."/>
            <person name="Bates H.J."/>
            <person name="Dunwell J.M."/>
            <person name="Nellist C.F."/>
            <person name="Harrison R.J."/>
        </authorList>
    </citation>
    <scope>NUCLEOTIDE SEQUENCE [LARGE SCALE GENOMIC DNA]</scope>
    <source>
        <strain evidence="2 3">NOV-77</strain>
    </source>
</reference>
<comment type="caution">
    <text evidence="2">The sequence shown here is derived from an EMBL/GenBank/DDBJ whole genome shotgun (WGS) entry which is preliminary data.</text>
</comment>
<evidence type="ECO:0000313" key="2">
    <source>
        <dbReference type="EMBL" id="KAE9344635.1"/>
    </source>
</evidence>
<evidence type="ECO:0000313" key="3">
    <source>
        <dbReference type="Proteomes" id="UP000486351"/>
    </source>
</evidence>
<evidence type="ECO:0000256" key="1">
    <source>
        <dbReference type="SAM" id="MobiDB-lite"/>
    </source>
</evidence>
<proteinExistence type="predicted"/>
<protein>
    <submittedName>
        <fullName evidence="2">Uncharacterized protein</fullName>
    </submittedName>
</protein>
<organism evidence="2 3">
    <name type="scientific">Phytophthora fragariae</name>
    <dbReference type="NCBI Taxonomy" id="53985"/>
    <lineage>
        <taxon>Eukaryota</taxon>
        <taxon>Sar</taxon>
        <taxon>Stramenopiles</taxon>
        <taxon>Oomycota</taxon>
        <taxon>Peronosporomycetes</taxon>
        <taxon>Peronosporales</taxon>
        <taxon>Peronosporaceae</taxon>
        <taxon>Phytophthora</taxon>
    </lineage>
</organism>
<dbReference type="AlphaFoldDB" id="A0A6G0RXN7"/>